<name>A0A518GF86_9BACT</name>
<keyword evidence="1" id="KW-0808">Transferase</keyword>
<reference evidence="1 2" key="1">
    <citation type="submission" date="2019-02" db="EMBL/GenBank/DDBJ databases">
        <title>Deep-cultivation of Planctomycetes and their phenomic and genomic characterization uncovers novel biology.</title>
        <authorList>
            <person name="Wiegand S."/>
            <person name="Jogler M."/>
            <person name="Boedeker C."/>
            <person name="Pinto D."/>
            <person name="Vollmers J."/>
            <person name="Rivas-Marin E."/>
            <person name="Kohn T."/>
            <person name="Peeters S.H."/>
            <person name="Heuer A."/>
            <person name="Rast P."/>
            <person name="Oberbeckmann S."/>
            <person name="Bunk B."/>
            <person name="Jeske O."/>
            <person name="Meyerdierks A."/>
            <person name="Storesund J.E."/>
            <person name="Kallscheuer N."/>
            <person name="Luecker S."/>
            <person name="Lage O.M."/>
            <person name="Pohl T."/>
            <person name="Merkel B.J."/>
            <person name="Hornburger P."/>
            <person name="Mueller R.-W."/>
            <person name="Bruemmer F."/>
            <person name="Labrenz M."/>
            <person name="Spormann A.M."/>
            <person name="Op den Camp H."/>
            <person name="Overmann J."/>
            <person name="Amann R."/>
            <person name="Jetten M.S.M."/>
            <person name="Mascher T."/>
            <person name="Medema M.H."/>
            <person name="Devos D.P."/>
            <person name="Kaster A.-K."/>
            <person name="Ovreas L."/>
            <person name="Rohde M."/>
            <person name="Galperin M.Y."/>
            <person name="Jogler C."/>
        </authorList>
    </citation>
    <scope>NUCLEOTIDE SEQUENCE [LARGE SCALE GENOMIC DNA]</scope>
    <source>
        <strain evidence="1 2">Q31a</strain>
    </source>
</reference>
<dbReference type="InterPro" id="IPR002736">
    <property type="entry name" value="CitG"/>
</dbReference>
<sequence length="284" mass="30454">MPPLPYPFDRCWSTADAIPLACLLEASAPKLGNVHPAAAFSDMQFSHFAGAAIALRNGFQNYASHPVGQIVLTAVQAMREQVGRNTSLGTILLLAPLAKGVVQEGTLESLQAAVGRELDGLTPDDSRQVYEAIRLAAPGGLGQRSTEDVAGDAPPNLVAAMQQVAGTDAVARQYATGFADIFERLLPWFNEELNRHADPLAAIVELQLRWLAHEPDGLIVRKLGMVVAGEVQRLAQQTLASKGKQREAAVAALDRFLREDGHRRNPGTTADLIAAAVFMRLVLP</sequence>
<dbReference type="OrthoDB" id="8525901at2"/>
<dbReference type="EMBL" id="CP036298">
    <property type="protein sequence ID" value="QDV27243.1"/>
    <property type="molecule type" value="Genomic_DNA"/>
</dbReference>
<keyword evidence="2" id="KW-1185">Reference proteome</keyword>
<evidence type="ECO:0000313" key="2">
    <source>
        <dbReference type="Proteomes" id="UP000318017"/>
    </source>
</evidence>
<dbReference type="GO" id="GO:0005524">
    <property type="term" value="F:ATP binding"/>
    <property type="evidence" value="ECO:0007669"/>
    <property type="project" value="InterPro"/>
</dbReference>
<dbReference type="PANTHER" id="PTHR42280">
    <property type="entry name" value="CITG FAMILY PROTEIN"/>
    <property type="match status" value="1"/>
</dbReference>
<dbReference type="Proteomes" id="UP000318017">
    <property type="component" value="Chromosome"/>
</dbReference>
<dbReference type="KEGG" id="ahel:Q31a_56310"/>
<accession>A0A518GF86</accession>
<dbReference type="PANTHER" id="PTHR42280:SF1">
    <property type="entry name" value="CITG FAMILY PROTEIN"/>
    <property type="match status" value="1"/>
</dbReference>
<organism evidence="1 2">
    <name type="scientific">Aureliella helgolandensis</name>
    <dbReference type="NCBI Taxonomy" id="2527968"/>
    <lineage>
        <taxon>Bacteria</taxon>
        <taxon>Pseudomonadati</taxon>
        <taxon>Planctomycetota</taxon>
        <taxon>Planctomycetia</taxon>
        <taxon>Pirellulales</taxon>
        <taxon>Pirellulaceae</taxon>
        <taxon>Aureliella</taxon>
    </lineage>
</organism>
<dbReference type="GO" id="GO:0046917">
    <property type="term" value="F:triphosphoribosyl-dephospho-CoA synthase activity"/>
    <property type="evidence" value="ECO:0007669"/>
    <property type="project" value="InterPro"/>
</dbReference>
<protein>
    <submittedName>
        <fullName evidence="1">ATP:dephospho-CoA triphosphoribosyl transferase</fullName>
    </submittedName>
</protein>
<dbReference type="AlphaFoldDB" id="A0A518GF86"/>
<evidence type="ECO:0000313" key="1">
    <source>
        <dbReference type="EMBL" id="QDV27243.1"/>
    </source>
</evidence>
<dbReference type="Pfam" id="PF01874">
    <property type="entry name" value="CitG"/>
    <property type="match status" value="1"/>
</dbReference>
<gene>
    <name evidence="1" type="ORF">Q31a_56310</name>
</gene>
<dbReference type="Gene3D" id="1.10.4200.10">
    <property type="entry name" value="Triphosphoribosyl-dephospho-CoA protein"/>
    <property type="match status" value="1"/>
</dbReference>
<dbReference type="RefSeq" id="WP_145084345.1">
    <property type="nucleotide sequence ID" value="NZ_CP036298.1"/>
</dbReference>
<proteinExistence type="predicted"/>